<dbReference type="Pfam" id="PF07800">
    <property type="entry name" value="DUF1644"/>
    <property type="match status" value="2"/>
</dbReference>
<dbReference type="InterPro" id="IPR012866">
    <property type="entry name" value="DUF1644"/>
</dbReference>
<protein>
    <recommendedName>
        <fullName evidence="3">Zinc finger, RING/FYVE/PHD-type</fullName>
    </recommendedName>
</protein>
<comment type="caution">
    <text evidence="1">The sequence shown here is derived from an EMBL/GenBank/DDBJ whole genome shotgun (WGS) entry which is preliminary data.</text>
</comment>
<evidence type="ECO:0000313" key="2">
    <source>
        <dbReference type="Proteomes" id="UP000245207"/>
    </source>
</evidence>
<accession>A0A2U1N3C7</accession>
<gene>
    <name evidence="1" type="ORF">CTI12_AA311970</name>
</gene>
<dbReference type="EMBL" id="PKPP01003718">
    <property type="protein sequence ID" value="PWA68030.1"/>
    <property type="molecule type" value="Genomic_DNA"/>
</dbReference>
<dbReference type="InterPro" id="IPR013083">
    <property type="entry name" value="Znf_RING/FYVE/PHD"/>
</dbReference>
<evidence type="ECO:0000313" key="1">
    <source>
        <dbReference type="EMBL" id="PWA68030.1"/>
    </source>
</evidence>
<proteinExistence type="predicted"/>
<dbReference type="STRING" id="35608.A0A2U1N3C7"/>
<dbReference type="OrthoDB" id="1921166at2759"/>
<organism evidence="1 2">
    <name type="scientific">Artemisia annua</name>
    <name type="common">Sweet wormwood</name>
    <dbReference type="NCBI Taxonomy" id="35608"/>
    <lineage>
        <taxon>Eukaryota</taxon>
        <taxon>Viridiplantae</taxon>
        <taxon>Streptophyta</taxon>
        <taxon>Embryophyta</taxon>
        <taxon>Tracheophyta</taxon>
        <taxon>Spermatophyta</taxon>
        <taxon>Magnoliopsida</taxon>
        <taxon>eudicotyledons</taxon>
        <taxon>Gunneridae</taxon>
        <taxon>Pentapetalae</taxon>
        <taxon>asterids</taxon>
        <taxon>campanulids</taxon>
        <taxon>Asterales</taxon>
        <taxon>Asteraceae</taxon>
        <taxon>Asteroideae</taxon>
        <taxon>Anthemideae</taxon>
        <taxon>Artemisiinae</taxon>
        <taxon>Artemisia</taxon>
    </lineage>
</organism>
<sequence>MPKDRRSSSLDRCRLSPCSWCYPNAVTQKPRSLAIPVGNEKEWEEARCPICMEHPHNAVLLLCSSREKGCRPYMCDTSYRHSNCLDQFLKSAVNKGADAKLVCPLCRGQINECIKNNPARQFMDSKTRRCSMDTCNYTGNYLQLRKHAKCKHPHVRPTDVDPERELEWRNLEESMELQDLYSMDGEDVDPGLELERMISMQFDYHEIDDEDIEEELTDGQDMDGEDVDPGLKLERISMQFDFHEIGIEDIEEELTDAQDMDGEGVDPGLELERMISMQFDYHEIDDEDIEEELTDGQDMDGEDVDPGLELERMISMQFDFHEIGIEDIEKELTDGQDMDGEDVDPGLELERMICMQFDFHDDYYEFDVIGEPLDGDSDLYSPNMNNIH</sequence>
<dbReference type="SUPFAM" id="SSF57850">
    <property type="entry name" value="RING/U-box"/>
    <property type="match status" value="1"/>
</dbReference>
<dbReference type="Proteomes" id="UP000245207">
    <property type="component" value="Unassembled WGS sequence"/>
</dbReference>
<evidence type="ECO:0008006" key="3">
    <source>
        <dbReference type="Google" id="ProtNLM"/>
    </source>
</evidence>
<name>A0A2U1N3C7_ARTAN</name>
<reference evidence="1 2" key="1">
    <citation type="journal article" date="2018" name="Mol. Plant">
        <title>The genome of Artemisia annua provides insight into the evolution of Asteraceae family and artemisinin biosynthesis.</title>
        <authorList>
            <person name="Shen Q."/>
            <person name="Zhang L."/>
            <person name="Liao Z."/>
            <person name="Wang S."/>
            <person name="Yan T."/>
            <person name="Shi P."/>
            <person name="Liu M."/>
            <person name="Fu X."/>
            <person name="Pan Q."/>
            <person name="Wang Y."/>
            <person name="Lv Z."/>
            <person name="Lu X."/>
            <person name="Zhang F."/>
            <person name="Jiang W."/>
            <person name="Ma Y."/>
            <person name="Chen M."/>
            <person name="Hao X."/>
            <person name="Li L."/>
            <person name="Tang Y."/>
            <person name="Lv G."/>
            <person name="Zhou Y."/>
            <person name="Sun X."/>
            <person name="Brodelius P.E."/>
            <person name="Rose J.K.C."/>
            <person name="Tang K."/>
        </authorList>
    </citation>
    <scope>NUCLEOTIDE SEQUENCE [LARGE SCALE GENOMIC DNA]</scope>
    <source>
        <strain evidence="2">cv. Huhao1</strain>
        <tissue evidence="1">Leaf</tissue>
    </source>
</reference>
<keyword evidence="2" id="KW-1185">Reference proteome</keyword>
<dbReference type="PANTHER" id="PTHR31197">
    <property type="entry name" value="OS01G0612600 PROTEIN"/>
    <property type="match status" value="1"/>
</dbReference>
<dbReference type="Gene3D" id="3.30.40.10">
    <property type="entry name" value="Zinc/RING finger domain, C3HC4 (zinc finger)"/>
    <property type="match status" value="1"/>
</dbReference>
<dbReference type="PANTHER" id="PTHR31197:SF36">
    <property type="entry name" value="ZINC FINGER, RING_FYVE_PHD-TYPE-RELATED"/>
    <property type="match status" value="1"/>
</dbReference>
<dbReference type="AlphaFoldDB" id="A0A2U1N3C7"/>